<comment type="similarity">
    <text evidence="7">Belongs to the DEAD box helicase family.</text>
</comment>
<sequence length="602" mass="64797">MTDHGWGPAPSERNLGSATAASAGAFGTTELQEALPVNGNKQAQSKPETPPGWVQPTAYDYTAYGKDDANEWDSNAHVYEWDGENGDIGPEHPALEAQLFGNPDKRGKQGIDFSKISEIELKQEGPARVHPIANFKDAGLHPAMLKNPIHLGYDVIGIAQTGSGKTAAYLIPILNKLMGKAKKLAAPRPNPATFQEGVDQRVRAEPLVVIICPTRELAVQIFNEARKFCYRTMLRPCVVYGGGALRDQAQQLQKGCDILIASPGRLIHFINKPETLTLRRVRYMVIDEADEMLMDDWSEELTTILSGGARDLAQTHLAETHVRLRVGRAGSSHANIKQNVIYVDPSLKKQALIDLIKSLPPTRTIIFVNSKRAAEEVDDFLFNLGMPCTSMHGDRNQLEREAAMRGFRGGKWPILIATGVTARGIDVRNVMHVINYDLPSMEYGGIEEYTHRIGRTGRIGHRGLATSFYSDRDEPIASVLTRTLMETHQEIPDFLQPYVPEGATADNLKFEADSDFEEEASGGDAGGDGGWGAADDNADNNGDAAAADGVDAGGGGWGAGGDNNNATGNNTNGWGNGGNSANGGGGGWGASTSTEPVASTNW</sequence>
<evidence type="ECO:0000256" key="4">
    <source>
        <dbReference type="ARBA" id="ARBA00022806"/>
    </source>
</evidence>
<dbReference type="AlphaFoldDB" id="Q2H4C0"/>
<evidence type="ECO:0000256" key="3">
    <source>
        <dbReference type="ARBA" id="ARBA00022801"/>
    </source>
</evidence>
<dbReference type="GO" id="GO:0005524">
    <property type="term" value="F:ATP binding"/>
    <property type="evidence" value="ECO:0007669"/>
    <property type="project" value="UniProtKB-KW"/>
</dbReference>
<dbReference type="PROSITE" id="PS00039">
    <property type="entry name" value="DEAD_ATP_HELICASE"/>
    <property type="match status" value="1"/>
</dbReference>
<evidence type="ECO:0000259" key="10">
    <source>
        <dbReference type="PROSITE" id="PS51194"/>
    </source>
</evidence>
<dbReference type="SMART" id="SM00490">
    <property type="entry name" value="HELICc"/>
    <property type="match status" value="1"/>
</dbReference>
<feature type="compositionally biased region" description="Gly residues" evidence="8">
    <location>
        <begin position="523"/>
        <end position="532"/>
    </location>
</feature>
<reference evidence="12" key="1">
    <citation type="journal article" date="2015" name="Genome Announc.">
        <title>Draft genome sequence of the cellulolytic fungus Chaetomium globosum.</title>
        <authorList>
            <person name="Cuomo C.A."/>
            <person name="Untereiner W.A."/>
            <person name="Ma L.-J."/>
            <person name="Grabherr M."/>
            <person name="Birren B.W."/>
        </authorList>
    </citation>
    <scope>NUCLEOTIDE SEQUENCE [LARGE SCALE GENOMIC DNA]</scope>
    <source>
        <strain evidence="12">ATCC 6205 / CBS 148.51 / DSM 1962 / NBRC 6347 / NRRL 1970</strain>
    </source>
</reference>
<dbReference type="GO" id="GO:0016787">
    <property type="term" value="F:hydrolase activity"/>
    <property type="evidence" value="ECO:0007669"/>
    <property type="project" value="UniProtKB-KW"/>
</dbReference>
<dbReference type="VEuPathDB" id="FungiDB:CHGG_06495"/>
<dbReference type="InterPro" id="IPR001650">
    <property type="entry name" value="Helicase_C-like"/>
</dbReference>
<keyword evidence="4 7" id="KW-0347">Helicase</keyword>
<dbReference type="SMART" id="SM00487">
    <property type="entry name" value="DEXDc"/>
    <property type="match status" value="1"/>
</dbReference>
<dbReference type="PROSITE" id="PS51192">
    <property type="entry name" value="HELICASE_ATP_BIND_1"/>
    <property type="match status" value="1"/>
</dbReference>
<dbReference type="OrthoDB" id="196131at2759"/>
<dbReference type="Gene3D" id="3.40.50.300">
    <property type="entry name" value="P-loop containing nucleotide triphosphate hydrolases"/>
    <property type="match status" value="2"/>
</dbReference>
<dbReference type="GO" id="GO:0003676">
    <property type="term" value="F:nucleic acid binding"/>
    <property type="evidence" value="ECO:0007669"/>
    <property type="project" value="InterPro"/>
</dbReference>
<feature type="compositionally biased region" description="Gly residues" evidence="8">
    <location>
        <begin position="551"/>
        <end position="561"/>
    </location>
</feature>
<protein>
    <recommendedName>
        <fullName evidence="1">RNA helicase</fullName>
        <ecNumber evidence="1">3.6.4.13</ecNumber>
    </recommendedName>
</protein>
<dbReference type="EC" id="3.6.4.13" evidence="1"/>
<evidence type="ECO:0000256" key="1">
    <source>
        <dbReference type="ARBA" id="ARBA00012552"/>
    </source>
</evidence>
<feature type="compositionally biased region" description="Low complexity" evidence="8">
    <location>
        <begin position="533"/>
        <end position="550"/>
    </location>
</feature>
<dbReference type="GO" id="GO:0003724">
    <property type="term" value="F:RNA helicase activity"/>
    <property type="evidence" value="ECO:0007669"/>
    <property type="project" value="UniProtKB-EC"/>
</dbReference>
<dbReference type="OMA" id="HPIMREN"/>
<comment type="catalytic activity">
    <reaction evidence="6">
        <text>ATP + H2O = ADP + phosphate + H(+)</text>
        <dbReference type="Rhea" id="RHEA:13065"/>
        <dbReference type="ChEBI" id="CHEBI:15377"/>
        <dbReference type="ChEBI" id="CHEBI:15378"/>
        <dbReference type="ChEBI" id="CHEBI:30616"/>
        <dbReference type="ChEBI" id="CHEBI:43474"/>
        <dbReference type="ChEBI" id="CHEBI:456216"/>
        <dbReference type="EC" id="3.6.4.13"/>
    </reaction>
</comment>
<dbReference type="Pfam" id="PF00270">
    <property type="entry name" value="DEAD"/>
    <property type="match status" value="1"/>
</dbReference>
<dbReference type="GeneID" id="4390719"/>
<evidence type="ECO:0000256" key="2">
    <source>
        <dbReference type="ARBA" id="ARBA00022741"/>
    </source>
</evidence>
<keyword evidence="2 7" id="KW-0547">Nucleotide-binding</keyword>
<dbReference type="PROSITE" id="PS51194">
    <property type="entry name" value="HELICASE_CTER"/>
    <property type="match status" value="1"/>
</dbReference>
<evidence type="ECO:0000256" key="5">
    <source>
        <dbReference type="ARBA" id="ARBA00022840"/>
    </source>
</evidence>
<feature type="compositionally biased region" description="Gly residues" evidence="8">
    <location>
        <begin position="574"/>
        <end position="589"/>
    </location>
</feature>
<evidence type="ECO:0000313" key="11">
    <source>
        <dbReference type="EMBL" id="EAQ89876.1"/>
    </source>
</evidence>
<dbReference type="RefSeq" id="XP_001222590.1">
    <property type="nucleotide sequence ID" value="XM_001222589.1"/>
</dbReference>
<feature type="compositionally biased region" description="Low complexity" evidence="8">
    <location>
        <begin position="562"/>
        <end position="573"/>
    </location>
</feature>
<dbReference type="EMBL" id="CH408031">
    <property type="protein sequence ID" value="EAQ89876.1"/>
    <property type="molecule type" value="Genomic_DNA"/>
</dbReference>
<keyword evidence="12" id="KW-1185">Reference proteome</keyword>
<dbReference type="Pfam" id="PF00271">
    <property type="entry name" value="Helicase_C"/>
    <property type="match status" value="1"/>
</dbReference>
<feature type="domain" description="Helicase ATP-binding" evidence="9">
    <location>
        <begin position="146"/>
        <end position="328"/>
    </location>
</feature>
<dbReference type="HOGENOM" id="CLU_003041_1_5_1"/>
<proteinExistence type="inferred from homology"/>
<dbReference type="InterPro" id="IPR000629">
    <property type="entry name" value="RNA-helicase_DEAD-box_CS"/>
</dbReference>
<dbReference type="InterPro" id="IPR027417">
    <property type="entry name" value="P-loop_NTPase"/>
</dbReference>
<gene>
    <name evidence="11" type="ORF">CHGG_06495</name>
</gene>
<feature type="region of interest" description="Disordered" evidence="8">
    <location>
        <begin position="516"/>
        <end position="602"/>
    </location>
</feature>
<feature type="region of interest" description="Disordered" evidence="8">
    <location>
        <begin position="1"/>
        <end position="56"/>
    </location>
</feature>
<dbReference type="eggNOG" id="KOG0335">
    <property type="taxonomic scope" value="Eukaryota"/>
</dbReference>
<dbReference type="SUPFAM" id="SSF52540">
    <property type="entry name" value="P-loop containing nucleoside triphosphate hydrolases"/>
    <property type="match status" value="1"/>
</dbReference>
<dbReference type="Proteomes" id="UP000001056">
    <property type="component" value="Unassembled WGS sequence"/>
</dbReference>
<name>Q2H4C0_CHAGB</name>
<dbReference type="InterPro" id="IPR011545">
    <property type="entry name" value="DEAD/DEAH_box_helicase_dom"/>
</dbReference>
<evidence type="ECO:0000313" key="12">
    <source>
        <dbReference type="Proteomes" id="UP000001056"/>
    </source>
</evidence>
<keyword evidence="5 7" id="KW-0067">ATP-binding</keyword>
<dbReference type="PANTHER" id="PTHR47958">
    <property type="entry name" value="ATP-DEPENDENT RNA HELICASE DBP3"/>
    <property type="match status" value="1"/>
</dbReference>
<feature type="domain" description="Helicase C-terminal" evidence="10">
    <location>
        <begin position="351"/>
        <end position="499"/>
    </location>
</feature>
<dbReference type="InterPro" id="IPR014001">
    <property type="entry name" value="Helicase_ATP-bd"/>
</dbReference>
<accession>Q2H4C0</accession>
<evidence type="ECO:0000256" key="8">
    <source>
        <dbReference type="SAM" id="MobiDB-lite"/>
    </source>
</evidence>
<evidence type="ECO:0000256" key="7">
    <source>
        <dbReference type="RuleBase" id="RU000492"/>
    </source>
</evidence>
<dbReference type="InParanoid" id="Q2H4C0"/>
<dbReference type="CDD" id="cd18787">
    <property type="entry name" value="SF2_C_DEAD"/>
    <property type="match status" value="1"/>
</dbReference>
<evidence type="ECO:0000259" key="9">
    <source>
        <dbReference type="PROSITE" id="PS51192"/>
    </source>
</evidence>
<organism evidence="11 12">
    <name type="scientific">Chaetomium globosum (strain ATCC 6205 / CBS 148.51 / DSM 1962 / NBRC 6347 / NRRL 1970)</name>
    <name type="common">Soil fungus</name>
    <dbReference type="NCBI Taxonomy" id="306901"/>
    <lineage>
        <taxon>Eukaryota</taxon>
        <taxon>Fungi</taxon>
        <taxon>Dikarya</taxon>
        <taxon>Ascomycota</taxon>
        <taxon>Pezizomycotina</taxon>
        <taxon>Sordariomycetes</taxon>
        <taxon>Sordariomycetidae</taxon>
        <taxon>Sordariales</taxon>
        <taxon>Chaetomiaceae</taxon>
        <taxon>Chaetomium</taxon>
    </lineage>
</organism>
<keyword evidence="3 7" id="KW-0378">Hydrolase</keyword>
<evidence type="ECO:0000256" key="6">
    <source>
        <dbReference type="ARBA" id="ARBA00047984"/>
    </source>
</evidence>
<feature type="compositionally biased region" description="Low complexity" evidence="8">
    <location>
        <begin position="16"/>
        <end position="29"/>
    </location>
</feature>
<dbReference type="STRING" id="306901.Q2H4C0"/>